<evidence type="ECO:0000313" key="2">
    <source>
        <dbReference type="Proteomes" id="UP000050794"/>
    </source>
</evidence>
<reference evidence="3" key="1">
    <citation type="submission" date="2016-06" db="UniProtKB">
        <authorList>
            <consortium name="WormBaseParasite"/>
        </authorList>
    </citation>
    <scope>IDENTIFICATION</scope>
</reference>
<dbReference type="AlphaFoldDB" id="A0A183UTT7"/>
<evidence type="ECO:0000313" key="3">
    <source>
        <dbReference type="WBParaSite" id="TCNE_0001190701-mRNA-1"/>
    </source>
</evidence>
<accession>A0A183UTT7</accession>
<name>A0A183UTT7_TOXCA</name>
<sequence length="103" mass="11434">MGGRIPALWKNSKTILIPKTCDHEAFPRAQGHGKRTKCACKGDRIGNPPGKTKWMKNAQCAEFAVKLENVPVEQLAEYTYIGQLAKVDNDPDPELARRKSGGW</sequence>
<keyword evidence="2" id="KW-1185">Reference proteome</keyword>
<reference evidence="1 2" key="2">
    <citation type="submission" date="2018-11" db="EMBL/GenBank/DDBJ databases">
        <authorList>
            <consortium name="Pathogen Informatics"/>
        </authorList>
    </citation>
    <scope>NUCLEOTIDE SEQUENCE [LARGE SCALE GENOMIC DNA]</scope>
</reference>
<proteinExistence type="predicted"/>
<gene>
    <name evidence="1" type="ORF">TCNE_LOCUS11907</name>
</gene>
<dbReference type="WBParaSite" id="TCNE_0001190701-mRNA-1">
    <property type="protein sequence ID" value="TCNE_0001190701-mRNA-1"/>
    <property type="gene ID" value="TCNE_0001190701"/>
</dbReference>
<dbReference type="EMBL" id="UYWY01021036">
    <property type="protein sequence ID" value="VDM43228.1"/>
    <property type="molecule type" value="Genomic_DNA"/>
</dbReference>
<dbReference type="Proteomes" id="UP000050794">
    <property type="component" value="Unassembled WGS sequence"/>
</dbReference>
<organism evidence="2 3">
    <name type="scientific">Toxocara canis</name>
    <name type="common">Canine roundworm</name>
    <dbReference type="NCBI Taxonomy" id="6265"/>
    <lineage>
        <taxon>Eukaryota</taxon>
        <taxon>Metazoa</taxon>
        <taxon>Ecdysozoa</taxon>
        <taxon>Nematoda</taxon>
        <taxon>Chromadorea</taxon>
        <taxon>Rhabditida</taxon>
        <taxon>Spirurina</taxon>
        <taxon>Ascaridomorpha</taxon>
        <taxon>Ascaridoidea</taxon>
        <taxon>Toxocaridae</taxon>
        <taxon>Toxocara</taxon>
    </lineage>
</organism>
<evidence type="ECO:0000313" key="1">
    <source>
        <dbReference type="EMBL" id="VDM43228.1"/>
    </source>
</evidence>
<protein>
    <submittedName>
        <fullName evidence="1 3">Uncharacterized protein</fullName>
    </submittedName>
</protein>